<proteinExistence type="predicted"/>
<protein>
    <submittedName>
        <fullName evidence="1">Uncharacterized protein</fullName>
    </submittedName>
</protein>
<sequence length="73" mass="8313">MGRRWIRKSWQKHICHKSYHQCCYASIIMKDVGASQATWHLHRSPLCRSALWTGITRTCRGAGAGAKFQTPLA</sequence>
<evidence type="ECO:0000313" key="1">
    <source>
        <dbReference type="EMBL" id="KYO18539.1"/>
    </source>
</evidence>
<dbReference type="Proteomes" id="UP000050525">
    <property type="component" value="Unassembled WGS sequence"/>
</dbReference>
<accession>A0A151M207</accession>
<dbReference type="AlphaFoldDB" id="A0A151M207"/>
<evidence type="ECO:0000313" key="2">
    <source>
        <dbReference type="Proteomes" id="UP000050525"/>
    </source>
</evidence>
<dbReference type="EMBL" id="AKHW03006807">
    <property type="protein sequence ID" value="KYO18539.1"/>
    <property type="molecule type" value="Genomic_DNA"/>
</dbReference>
<name>A0A151M207_ALLMI</name>
<gene>
    <name evidence="1" type="ORF">Y1Q_0014801</name>
</gene>
<keyword evidence="2" id="KW-1185">Reference proteome</keyword>
<reference evidence="1 2" key="1">
    <citation type="journal article" date="2012" name="Genome Biol.">
        <title>Sequencing three crocodilian genomes to illuminate the evolution of archosaurs and amniotes.</title>
        <authorList>
            <person name="St John J.A."/>
            <person name="Braun E.L."/>
            <person name="Isberg S.R."/>
            <person name="Miles L.G."/>
            <person name="Chong A.Y."/>
            <person name="Gongora J."/>
            <person name="Dalzell P."/>
            <person name="Moran C."/>
            <person name="Bed'hom B."/>
            <person name="Abzhanov A."/>
            <person name="Burgess S.C."/>
            <person name="Cooksey A.M."/>
            <person name="Castoe T.A."/>
            <person name="Crawford N.G."/>
            <person name="Densmore L.D."/>
            <person name="Drew J.C."/>
            <person name="Edwards S.V."/>
            <person name="Faircloth B.C."/>
            <person name="Fujita M.K."/>
            <person name="Greenwold M.J."/>
            <person name="Hoffmann F.G."/>
            <person name="Howard J.M."/>
            <person name="Iguchi T."/>
            <person name="Janes D.E."/>
            <person name="Khan S.Y."/>
            <person name="Kohno S."/>
            <person name="de Koning A.J."/>
            <person name="Lance S.L."/>
            <person name="McCarthy F.M."/>
            <person name="McCormack J.E."/>
            <person name="Merchant M.E."/>
            <person name="Peterson D.G."/>
            <person name="Pollock D.D."/>
            <person name="Pourmand N."/>
            <person name="Raney B.J."/>
            <person name="Roessler K.A."/>
            <person name="Sanford J.R."/>
            <person name="Sawyer R.H."/>
            <person name="Schmidt C.J."/>
            <person name="Triplett E.W."/>
            <person name="Tuberville T.D."/>
            <person name="Venegas-Anaya M."/>
            <person name="Howard J.T."/>
            <person name="Jarvis E.D."/>
            <person name="Guillette L.J.Jr."/>
            <person name="Glenn T.C."/>
            <person name="Green R.E."/>
            <person name="Ray D.A."/>
        </authorList>
    </citation>
    <scope>NUCLEOTIDE SEQUENCE [LARGE SCALE GENOMIC DNA]</scope>
    <source>
        <strain evidence="1">KSC_2009_1</strain>
    </source>
</reference>
<organism evidence="1 2">
    <name type="scientific">Alligator mississippiensis</name>
    <name type="common">American alligator</name>
    <dbReference type="NCBI Taxonomy" id="8496"/>
    <lineage>
        <taxon>Eukaryota</taxon>
        <taxon>Metazoa</taxon>
        <taxon>Chordata</taxon>
        <taxon>Craniata</taxon>
        <taxon>Vertebrata</taxon>
        <taxon>Euteleostomi</taxon>
        <taxon>Archelosauria</taxon>
        <taxon>Archosauria</taxon>
        <taxon>Crocodylia</taxon>
        <taxon>Alligatoridae</taxon>
        <taxon>Alligatorinae</taxon>
        <taxon>Alligator</taxon>
    </lineage>
</organism>
<comment type="caution">
    <text evidence="1">The sequence shown here is derived from an EMBL/GenBank/DDBJ whole genome shotgun (WGS) entry which is preliminary data.</text>
</comment>